<name>A0A0A9AWG2_ARUDO</name>
<organism evidence="1">
    <name type="scientific">Arundo donax</name>
    <name type="common">Giant reed</name>
    <name type="synonym">Donax arundinaceus</name>
    <dbReference type="NCBI Taxonomy" id="35708"/>
    <lineage>
        <taxon>Eukaryota</taxon>
        <taxon>Viridiplantae</taxon>
        <taxon>Streptophyta</taxon>
        <taxon>Embryophyta</taxon>
        <taxon>Tracheophyta</taxon>
        <taxon>Spermatophyta</taxon>
        <taxon>Magnoliopsida</taxon>
        <taxon>Liliopsida</taxon>
        <taxon>Poales</taxon>
        <taxon>Poaceae</taxon>
        <taxon>PACMAD clade</taxon>
        <taxon>Arundinoideae</taxon>
        <taxon>Arundineae</taxon>
        <taxon>Arundo</taxon>
    </lineage>
</organism>
<dbReference type="EMBL" id="GBRH01244650">
    <property type="protein sequence ID" value="JAD53245.1"/>
    <property type="molecule type" value="Transcribed_RNA"/>
</dbReference>
<evidence type="ECO:0000313" key="1">
    <source>
        <dbReference type="EMBL" id="JAD53245.1"/>
    </source>
</evidence>
<proteinExistence type="predicted"/>
<protein>
    <submittedName>
        <fullName evidence="1">Uncharacterized protein</fullName>
    </submittedName>
</protein>
<sequence>MTGWNGFRSCLMCPPMKISAKSIGVVMFQRSGWLGCSMSCLACL</sequence>
<reference evidence="1" key="1">
    <citation type="submission" date="2014-09" db="EMBL/GenBank/DDBJ databases">
        <authorList>
            <person name="Magalhaes I.L.F."/>
            <person name="Oliveira U."/>
            <person name="Santos F.R."/>
            <person name="Vidigal T.H.D.A."/>
            <person name="Brescovit A.D."/>
            <person name="Santos A.J."/>
        </authorList>
    </citation>
    <scope>NUCLEOTIDE SEQUENCE</scope>
    <source>
        <tissue evidence="1">Shoot tissue taken approximately 20 cm above the soil surface</tissue>
    </source>
</reference>
<accession>A0A0A9AWG2</accession>
<dbReference type="AlphaFoldDB" id="A0A0A9AWG2"/>
<reference evidence="1" key="2">
    <citation type="journal article" date="2015" name="Data Brief">
        <title>Shoot transcriptome of the giant reed, Arundo donax.</title>
        <authorList>
            <person name="Barrero R.A."/>
            <person name="Guerrero F.D."/>
            <person name="Moolhuijzen P."/>
            <person name="Goolsby J.A."/>
            <person name="Tidwell J."/>
            <person name="Bellgard S.E."/>
            <person name="Bellgard M.I."/>
        </authorList>
    </citation>
    <scope>NUCLEOTIDE SEQUENCE</scope>
    <source>
        <tissue evidence="1">Shoot tissue taken approximately 20 cm above the soil surface</tissue>
    </source>
</reference>